<feature type="compositionally biased region" description="Basic and acidic residues" evidence="1">
    <location>
        <begin position="263"/>
        <end position="273"/>
    </location>
</feature>
<protein>
    <submittedName>
        <fullName evidence="2">Uncharacterized protein</fullName>
    </submittedName>
</protein>
<proteinExistence type="predicted"/>
<dbReference type="Gene3D" id="1.20.58.340">
    <property type="entry name" value="Magnesium transport protein CorA, transmembrane region"/>
    <property type="match status" value="1"/>
</dbReference>
<dbReference type="Proteomes" id="UP000001861">
    <property type="component" value="Unassembled WGS sequence"/>
</dbReference>
<reference evidence="2 3" key="1">
    <citation type="journal article" date="2010" name="Proc. Natl. Acad. Sci. U.S.A.">
        <title>Insights into evolution of multicellular fungi from the assembled chromosomes of the mushroom Coprinopsis cinerea (Coprinus cinereus).</title>
        <authorList>
            <person name="Stajich J.E."/>
            <person name="Wilke S.K."/>
            <person name="Ahren D."/>
            <person name="Au C.H."/>
            <person name="Birren B.W."/>
            <person name="Borodovsky M."/>
            <person name="Burns C."/>
            <person name="Canback B."/>
            <person name="Casselton L.A."/>
            <person name="Cheng C.K."/>
            <person name="Deng J."/>
            <person name="Dietrich F.S."/>
            <person name="Fargo D.C."/>
            <person name="Farman M.L."/>
            <person name="Gathman A.C."/>
            <person name="Goldberg J."/>
            <person name="Guigo R."/>
            <person name="Hoegger P.J."/>
            <person name="Hooker J.B."/>
            <person name="Huggins A."/>
            <person name="James T.Y."/>
            <person name="Kamada T."/>
            <person name="Kilaru S."/>
            <person name="Kodira C."/>
            <person name="Kues U."/>
            <person name="Kupfer D."/>
            <person name="Kwan H.S."/>
            <person name="Lomsadze A."/>
            <person name="Li W."/>
            <person name="Lilly W.W."/>
            <person name="Ma L.J."/>
            <person name="Mackey A.J."/>
            <person name="Manning G."/>
            <person name="Martin F."/>
            <person name="Muraguchi H."/>
            <person name="Natvig D.O."/>
            <person name="Palmerini H."/>
            <person name="Ramesh M.A."/>
            <person name="Rehmeyer C.J."/>
            <person name="Roe B.A."/>
            <person name="Shenoy N."/>
            <person name="Stanke M."/>
            <person name="Ter-Hovhannisyan V."/>
            <person name="Tunlid A."/>
            <person name="Velagapudi R."/>
            <person name="Vision T.J."/>
            <person name="Zeng Q."/>
            <person name="Zolan M.E."/>
            <person name="Pukkila P.J."/>
        </authorList>
    </citation>
    <scope>NUCLEOTIDE SEQUENCE [LARGE SCALE GENOMIC DNA]</scope>
    <source>
        <strain evidence="3">Okayama-7 / 130 / ATCC MYA-4618 / FGSC 9003</strain>
    </source>
</reference>
<dbReference type="EMBL" id="AACS02000004">
    <property type="protein sequence ID" value="EAU81740.2"/>
    <property type="molecule type" value="Genomic_DNA"/>
</dbReference>
<dbReference type="HOGENOM" id="CLU_577473_0_0_1"/>
<organism evidence="2 3">
    <name type="scientific">Coprinopsis cinerea (strain Okayama-7 / 130 / ATCC MYA-4618 / FGSC 9003)</name>
    <name type="common">Inky cap fungus</name>
    <name type="synonym">Hormographiella aspergillata</name>
    <dbReference type="NCBI Taxonomy" id="240176"/>
    <lineage>
        <taxon>Eukaryota</taxon>
        <taxon>Fungi</taxon>
        <taxon>Dikarya</taxon>
        <taxon>Basidiomycota</taxon>
        <taxon>Agaricomycotina</taxon>
        <taxon>Agaricomycetes</taxon>
        <taxon>Agaricomycetidae</taxon>
        <taxon>Agaricales</taxon>
        <taxon>Agaricineae</taxon>
        <taxon>Psathyrellaceae</taxon>
        <taxon>Coprinopsis</taxon>
    </lineage>
</organism>
<evidence type="ECO:0000313" key="3">
    <source>
        <dbReference type="Proteomes" id="UP000001861"/>
    </source>
</evidence>
<dbReference type="KEGG" id="cci:CC1G_12121"/>
<dbReference type="GeneID" id="6016689"/>
<evidence type="ECO:0000313" key="2">
    <source>
        <dbReference type="EMBL" id="EAU81740.2"/>
    </source>
</evidence>
<dbReference type="OrthoDB" id="2830640at2759"/>
<name>A8PAX8_COPC7</name>
<feature type="region of interest" description="Disordered" evidence="1">
    <location>
        <begin position="250"/>
        <end position="273"/>
    </location>
</feature>
<dbReference type="RefSeq" id="XP_001840067.2">
    <property type="nucleotide sequence ID" value="XM_001840015.2"/>
</dbReference>
<dbReference type="VEuPathDB" id="FungiDB:CC1G_12121"/>
<dbReference type="InParanoid" id="A8PAX8"/>
<sequence length="442" mass="49952">MASEQEELEIQWRLRVPEIEGLSGTFRTSYIHTLREKCAMIVDEAGKRFANSFIMLDVNKDDDDEQLPYTMSDRISLTADELRRATQESDTSRLVLRIILLQYNYELDRGSTSNDGAYVIKWMAEELGVSPCFFDGALRSSDSTILELAPPRAESPYNLDINTLNGVYITQITGTNTTVWFSHSLDRDFSLYIIDNSPRTTTANILKAVVNLRLQPFLSVDSLVCSDDYLFNEVYAQAFKMTSEALHNLKPIDPNDGSPEAEQYSRRNEPDRRFDDMTDGYQFVYNISRAYENKKRVLELLNQLAETRHTLAKADPTRFKASGSLDNWVEGIPRETAGLLKNMERNLVARQGAVRDSLAMFTTMMNHKMAAFSSQLATDARRDSSSMTTIALVTMLFLPGSFVASFFSTQFVNIIESDNGTSTWWASNAATGVRVDLASWFG</sequence>
<keyword evidence="3" id="KW-1185">Reference proteome</keyword>
<comment type="caution">
    <text evidence="2">The sequence shown here is derived from an EMBL/GenBank/DDBJ whole genome shotgun (WGS) entry which is preliminary data.</text>
</comment>
<evidence type="ECO:0000256" key="1">
    <source>
        <dbReference type="SAM" id="MobiDB-lite"/>
    </source>
</evidence>
<dbReference type="AlphaFoldDB" id="A8PAX8"/>
<gene>
    <name evidence="2" type="ORF">CC1G_12121</name>
</gene>
<dbReference type="STRING" id="240176.A8PAX8"/>
<accession>A8PAX8</accession>